<dbReference type="SMART" id="SM00225">
    <property type="entry name" value="BTB"/>
    <property type="match status" value="1"/>
</dbReference>
<evidence type="ECO:0000259" key="3">
    <source>
        <dbReference type="PROSITE" id="PS50097"/>
    </source>
</evidence>
<dbReference type="Proteomes" id="UP000006906">
    <property type="component" value="Chromosome 16"/>
</dbReference>
<evidence type="ECO:0000313" key="5">
    <source>
        <dbReference type="Proteomes" id="UP000006906"/>
    </source>
</evidence>
<organism evidence="4 5">
    <name type="scientific">Chlamydomonas reinhardtii</name>
    <name type="common">Chlamydomonas smithii</name>
    <dbReference type="NCBI Taxonomy" id="3055"/>
    <lineage>
        <taxon>Eukaryota</taxon>
        <taxon>Viridiplantae</taxon>
        <taxon>Chlorophyta</taxon>
        <taxon>core chlorophytes</taxon>
        <taxon>Chlorophyceae</taxon>
        <taxon>CS clade</taxon>
        <taxon>Chlamydomonadales</taxon>
        <taxon>Chlamydomonadaceae</taxon>
        <taxon>Chlamydomonas</taxon>
    </lineage>
</organism>
<dbReference type="SUPFAM" id="SSF54695">
    <property type="entry name" value="POZ domain"/>
    <property type="match status" value="1"/>
</dbReference>
<dbReference type="Gramene" id="PNW72142">
    <property type="protein sequence ID" value="PNW72142"/>
    <property type="gene ID" value="CHLRE_16g680800v5"/>
</dbReference>
<feature type="region of interest" description="Disordered" evidence="2">
    <location>
        <begin position="346"/>
        <end position="381"/>
    </location>
</feature>
<dbReference type="OrthoDB" id="549837at2759"/>
<dbReference type="KEGG" id="cre:CHLRE_16g680800v5"/>
<dbReference type="Gene3D" id="3.30.710.10">
    <property type="entry name" value="Potassium Channel Kv1.1, Chain A"/>
    <property type="match status" value="1"/>
</dbReference>
<dbReference type="GeneID" id="5717544"/>
<dbReference type="Pfam" id="PF00651">
    <property type="entry name" value="BTB"/>
    <property type="match status" value="1"/>
</dbReference>
<proteinExistence type="predicted"/>
<name>A0A2K3CV30_CHLRE</name>
<dbReference type="InParanoid" id="A0A2K3CV30"/>
<evidence type="ECO:0000256" key="2">
    <source>
        <dbReference type="SAM" id="MobiDB-lite"/>
    </source>
</evidence>
<comment type="pathway">
    <text evidence="1">Protein modification; protein ubiquitination.</text>
</comment>
<keyword evidence="5" id="KW-1185">Reference proteome</keyword>
<evidence type="ECO:0000256" key="1">
    <source>
        <dbReference type="ARBA" id="ARBA00004906"/>
    </source>
</evidence>
<dbReference type="InterPro" id="IPR011333">
    <property type="entry name" value="SKP1/BTB/POZ_sf"/>
</dbReference>
<sequence>MYSSMLSSANVELVLDGGQKRLRVHSAILELTSDVFRRMLSEESCVLGEQSGETIRHPQQLQLDDDSRDWEVVLPLLYPRMSPPRLDWTELRRVVAITKKYEIRLLRHACERFLEEAQLSAHSADPNYVLTWLLVSEQLELGALFSKCLQFLDSHLAPRAPGFCDYCSTRSRSASAGSGAGSSSNGDPNSRIGCTCACAVCGGSTLRRDCRCGRDVESMLPAGSGSSSTGGHGAAFGHGSTTAATYIGPTAGGSGSGSGSGRNYPGMPAPLAAAYEATARSRYAAAPGPAAASGARRDLQLLYRRDGAAAPTAAPAAALRIQVHAPTAAALVQRYASPMPTRVHISVRSNGSGGSASSTGRGVLTSPISGGSAAHARPLVPPPAPVLPRVVELVRGDRKHLVKLSVPTLVELLGML</sequence>
<protein>
    <recommendedName>
        <fullName evidence="3">BTB domain-containing protein</fullName>
    </recommendedName>
</protein>
<dbReference type="AlphaFoldDB" id="A0A2K3CV30"/>
<dbReference type="InterPro" id="IPR000210">
    <property type="entry name" value="BTB/POZ_dom"/>
</dbReference>
<feature type="domain" description="BTB" evidence="3">
    <location>
        <begin position="9"/>
        <end position="78"/>
    </location>
</feature>
<dbReference type="RefSeq" id="XP_001691885.2">
    <property type="nucleotide sequence ID" value="XM_001691833.2"/>
</dbReference>
<dbReference type="PROSITE" id="PS50097">
    <property type="entry name" value="BTB"/>
    <property type="match status" value="1"/>
</dbReference>
<gene>
    <name evidence="4" type="ORF">CHLRE_16g680800v5</name>
</gene>
<accession>A0A2K3CV30</accession>
<dbReference type="EMBL" id="CM008977">
    <property type="protein sequence ID" value="PNW72142.1"/>
    <property type="molecule type" value="Genomic_DNA"/>
</dbReference>
<dbReference type="PaxDb" id="3055-EDP04375"/>
<reference evidence="4 5" key="1">
    <citation type="journal article" date="2007" name="Science">
        <title>The Chlamydomonas genome reveals the evolution of key animal and plant functions.</title>
        <authorList>
            <person name="Merchant S.S."/>
            <person name="Prochnik S.E."/>
            <person name="Vallon O."/>
            <person name="Harris E.H."/>
            <person name="Karpowicz S.J."/>
            <person name="Witman G.B."/>
            <person name="Terry A."/>
            <person name="Salamov A."/>
            <person name="Fritz-Laylin L.K."/>
            <person name="Marechal-Drouard L."/>
            <person name="Marshall W.F."/>
            <person name="Qu L.H."/>
            <person name="Nelson D.R."/>
            <person name="Sanderfoot A.A."/>
            <person name="Spalding M.H."/>
            <person name="Kapitonov V.V."/>
            <person name="Ren Q."/>
            <person name="Ferris P."/>
            <person name="Lindquist E."/>
            <person name="Shapiro H."/>
            <person name="Lucas S.M."/>
            <person name="Grimwood J."/>
            <person name="Schmutz J."/>
            <person name="Cardol P."/>
            <person name="Cerutti H."/>
            <person name="Chanfreau G."/>
            <person name="Chen C.L."/>
            <person name="Cognat V."/>
            <person name="Croft M.T."/>
            <person name="Dent R."/>
            <person name="Dutcher S."/>
            <person name="Fernandez E."/>
            <person name="Fukuzawa H."/>
            <person name="Gonzalez-Ballester D."/>
            <person name="Gonzalez-Halphen D."/>
            <person name="Hallmann A."/>
            <person name="Hanikenne M."/>
            <person name="Hippler M."/>
            <person name="Inwood W."/>
            <person name="Jabbari K."/>
            <person name="Kalanon M."/>
            <person name="Kuras R."/>
            <person name="Lefebvre P.A."/>
            <person name="Lemaire S.D."/>
            <person name="Lobanov A.V."/>
            <person name="Lohr M."/>
            <person name="Manuell A."/>
            <person name="Meier I."/>
            <person name="Mets L."/>
            <person name="Mittag M."/>
            <person name="Mittelmeier T."/>
            <person name="Moroney J.V."/>
            <person name="Moseley J."/>
            <person name="Napoli C."/>
            <person name="Nedelcu A.M."/>
            <person name="Niyogi K."/>
            <person name="Novoselov S.V."/>
            <person name="Paulsen I.T."/>
            <person name="Pazour G."/>
            <person name="Purton S."/>
            <person name="Ral J.P."/>
            <person name="Riano-Pachon D.M."/>
            <person name="Riekhof W."/>
            <person name="Rymarquis L."/>
            <person name="Schroda M."/>
            <person name="Stern D."/>
            <person name="Umen J."/>
            <person name="Willows R."/>
            <person name="Wilson N."/>
            <person name="Zimmer S.L."/>
            <person name="Allmer J."/>
            <person name="Balk J."/>
            <person name="Bisova K."/>
            <person name="Chen C.J."/>
            <person name="Elias M."/>
            <person name="Gendler K."/>
            <person name="Hauser C."/>
            <person name="Lamb M.R."/>
            <person name="Ledford H."/>
            <person name="Long J.C."/>
            <person name="Minagawa J."/>
            <person name="Page M.D."/>
            <person name="Pan J."/>
            <person name="Pootakham W."/>
            <person name="Roje S."/>
            <person name="Rose A."/>
            <person name="Stahlberg E."/>
            <person name="Terauchi A.M."/>
            <person name="Yang P."/>
            <person name="Ball S."/>
            <person name="Bowler C."/>
            <person name="Dieckmann C.L."/>
            <person name="Gladyshev V.N."/>
            <person name="Green P."/>
            <person name="Jorgensen R."/>
            <person name="Mayfield S."/>
            <person name="Mueller-Roeber B."/>
            <person name="Rajamani S."/>
            <person name="Sayre R.T."/>
            <person name="Brokstein P."/>
            <person name="Dubchak I."/>
            <person name="Goodstein D."/>
            <person name="Hornick L."/>
            <person name="Huang Y.W."/>
            <person name="Jhaveri J."/>
            <person name="Luo Y."/>
            <person name="Martinez D."/>
            <person name="Ngau W.C."/>
            <person name="Otillar B."/>
            <person name="Poliakov A."/>
            <person name="Porter A."/>
            <person name="Szajkowski L."/>
            <person name="Werner G."/>
            <person name="Zhou K."/>
            <person name="Grigoriev I.V."/>
            <person name="Rokhsar D.S."/>
            <person name="Grossman A.R."/>
        </authorList>
    </citation>
    <scope>NUCLEOTIDE SEQUENCE [LARGE SCALE GENOMIC DNA]</scope>
    <source>
        <strain evidence="5">CC-503</strain>
    </source>
</reference>
<evidence type="ECO:0000313" key="4">
    <source>
        <dbReference type="EMBL" id="PNW72142.1"/>
    </source>
</evidence>